<keyword evidence="4" id="KW-1185">Reference proteome</keyword>
<feature type="transmembrane region" description="Helical" evidence="1">
    <location>
        <begin position="285"/>
        <end position="318"/>
    </location>
</feature>
<name>A0A5J5F2A8_9PEZI</name>
<evidence type="ECO:0000256" key="2">
    <source>
        <dbReference type="SAM" id="SignalP"/>
    </source>
</evidence>
<keyword evidence="1" id="KW-0812">Transmembrane</keyword>
<dbReference type="Proteomes" id="UP000326924">
    <property type="component" value="Unassembled WGS sequence"/>
</dbReference>
<sequence length="469" mass="51522">MWSLHPLLLAFPCLWLFSLFALSSSAPTPIVLVPTPIGGQKKCEVQRQSRHSQQSDESLLSPRDCAGEDFAPSLINYWSFYPYTTAIRSLLSDERRFFGPLGYHTRDSDQRASDQTYLWYLPRKTKTVKATETVVTAAVTETLYLLSTTTATETTTLLQRTTATKTATKTATVYVNRKFPFSGQKEPFTGLAEPLEHAGRPPRHSTAVVLQDAHPETLGHWPIPSQASYSLEAKRVPRSENKTPLQLEVDLRHHRKQVEGEEKSSVTATEELFSLESPKRSHKELFFSPAVLSIAQITGFIIVGLVLSTLLVVLFMWCSHPLWIMSDRWWALRPDLQVGPEMYGAHGGTAHGQGIAAPNNTGRGTSQRSTPRRGLEFVTAITSPGAVDGASSSEGSAIVPLAAVSTGSQTVGGNIARRSPTQIDISSLNGGRSFIRAQSRPYVGELFLDGTRVNETPLDEHPTNIAMPV</sequence>
<reference evidence="3 4" key="1">
    <citation type="submission" date="2019-09" db="EMBL/GenBank/DDBJ databases">
        <title>Draft genome of the ectomycorrhizal ascomycete Sphaerosporella brunnea.</title>
        <authorList>
            <consortium name="DOE Joint Genome Institute"/>
            <person name="Benucci G.M."/>
            <person name="Marozzi G."/>
            <person name="Antonielli L."/>
            <person name="Sanchez S."/>
            <person name="Marco P."/>
            <person name="Wang X."/>
            <person name="Falini L.B."/>
            <person name="Barry K."/>
            <person name="Haridas S."/>
            <person name="Lipzen A."/>
            <person name="Labutti K."/>
            <person name="Grigoriev I.V."/>
            <person name="Murat C."/>
            <person name="Martin F."/>
            <person name="Albertini E."/>
            <person name="Donnini D."/>
            <person name="Bonito G."/>
        </authorList>
    </citation>
    <scope>NUCLEOTIDE SEQUENCE [LARGE SCALE GENOMIC DNA]</scope>
    <source>
        <strain evidence="3 4">Sb_GMNB300</strain>
    </source>
</reference>
<comment type="caution">
    <text evidence="3">The sequence shown here is derived from an EMBL/GenBank/DDBJ whole genome shotgun (WGS) entry which is preliminary data.</text>
</comment>
<feature type="chain" id="PRO_5023940843" description="Protein BIG1" evidence="2">
    <location>
        <begin position="26"/>
        <end position="469"/>
    </location>
</feature>
<feature type="signal peptide" evidence="2">
    <location>
        <begin position="1"/>
        <end position="25"/>
    </location>
</feature>
<protein>
    <recommendedName>
        <fullName evidence="5">Protein BIG1</fullName>
    </recommendedName>
</protein>
<gene>
    <name evidence="3" type="ORF">FN846DRAFT_1008849</name>
</gene>
<dbReference type="AlphaFoldDB" id="A0A5J5F2A8"/>
<evidence type="ECO:0008006" key="5">
    <source>
        <dbReference type="Google" id="ProtNLM"/>
    </source>
</evidence>
<dbReference type="EMBL" id="VXIS01000057">
    <property type="protein sequence ID" value="KAA8909489.1"/>
    <property type="molecule type" value="Genomic_DNA"/>
</dbReference>
<organism evidence="3 4">
    <name type="scientific">Sphaerosporella brunnea</name>
    <dbReference type="NCBI Taxonomy" id="1250544"/>
    <lineage>
        <taxon>Eukaryota</taxon>
        <taxon>Fungi</taxon>
        <taxon>Dikarya</taxon>
        <taxon>Ascomycota</taxon>
        <taxon>Pezizomycotina</taxon>
        <taxon>Pezizomycetes</taxon>
        <taxon>Pezizales</taxon>
        <taxon>Pyronemataceae</taxon>
        <taxon>Sphaerosporella</taxon>
    </lineage>
</organism>
<dbReference type="InParanoid" id="A0A5J5F2A8"/>
<accession>A0A5J5F2A8</accession>
<dbReference type="OrthoDB" id="10439421at2759"/>
<evidence type="ECO:0000256" key="1">
    <source>
        <dbReference type="SAM" id="Phobius"/>
    </source>
</evidence>
<evidence type="ECO:0000313" key="3">
    <source>
        <dbReference type="EMBL" id="KAA8909489.1"/>
    </source>
</evidence>
<keyword evidence="1" id="KW-1133">Transmembrane helix</keyword>
<evidence type="ECO:0000313" key="4">
    <source>
        <dbReference type="Proteomes" id="UP000326924"/>
    </source>
</evidence>
<keyword evidence="2" id="KW-0732">Signal</keyword>
<keyword evidence="1" id="KW-0472">Membrane</keyword>
<proteinExistence type="predicted"/>